<evidence type="ECO:0000313" key="3">
    <source>
        <dbReference type="Proteomes" id="UP001303046"/>
    </source>
</evidence>
<comment type="caution">
    <text evidence="2">The sequence shown here is derived from an EMBL/GenBank/DDBJ whole genome shotgun (WGS) entry which is preliminary data.</text>
</comment>
<dbReference type="Proteomes" id="UP001303046">
    <property type="component" value="Unassembled WGS sequence"/>
</dbReference>
<feature type="signal peptide" evidence="1">
    <location>
        <begin position="1"/>
        <end position="21"/>
    </location>
</feature>
<organism evidence="2 3">
    <name type="scientific">Necator americanus</name>
    <name type="common">Human hookworm</name>
    <dbReference type="NCBI Taxonomy" id="51031"/>
    <lineage>
        <taxon>Eukaryota</taxon>
        <taxon>Metazoa</taxon>
        <taxon>Ecdysozoa</taxon>
        <taxon>Nematoda</taxon>
        <taxon>Chromadorea</taxon>
        <taxon>Rhabditida</taxon>
        <taxon>Rhabditina</taxon>
        <taxon>Rhabditomorpha</taxon>
        <taxon>Strongyloidea</taxon>
        <taxon>Ancylostomatidae</taxon>
        <taxon>Bunostominae</taxon>
        <taxon>Necator</taxon>
    </lineage>
</organism>
<evidence type="ECO:0000256" key="1">
    <source>
        <dbReference type="SAM" id="SignalP"/>
    </source>
</evidence>
<name>A0ABR1BI37_NECAM</name>
<accession>A0ABR1BI37</accession>
<evidence type="ECO:0000313" key="2">
    <source>
        <dbReference type="EMBL" id="KAK6725461.1"/>
    </source>
</evidence>
<gene>
    <name evidence="2" type="primary">Necator_chrI.g156</name>
    <name evidence="2" type="ORF">RB195_004035</name>
</gene>
<sequence length="108" mass="12108">MHVMAMGLCVLLLHLDRLLAAANISASCFPSVPDFECLDRPAYAVNEEPPTESEVLAYIQKMKNRKFGGHDGISAEMLKYLSLSGIREMTKTICSIWIDKLSSWPIYD</sequence>
<dbReference type="EMBL" id="JAVFWL010000001">
    <property type="protein sequence ID" value="KAK6725461.1"/>
    <property type="molecule type" value="Genomic_DNA"/>
</dbReference>
<feature type="chain" id="PRO_5046262088" evidence="1">
    <location>
        <begin position="22"/>
        <end position="108"/>
    </location>
</feature>
<proteinExistence type="predicted"/>
<keyword evidence="1" id="KW-0732">Signal</keyword>
<keyword evidence="3" id="KW-1185">Reference proteome</keyword>
<reference evidence="2 3" key="1">
    <citation type="submission" date="2023-08" db="EMBL/GenBank/DDBJ databases">
        <title>A Necator americanus chromosomal reference genome.</title>
        <authorList>
            <person name="Ilik V."/>
            <person name="Petrzelkova K.J."/>
            <person name="Pardy F."/>
            <person name="Fuh T."/>
            <person name="Niatou-Singa F.S."/>
            <person name="Gouil Q."/>
            <person name="Baker L."/>
            <person name="Ritchie M.E."/>
            <person name="Jex A.R."/>
            <person name="Gazzola D."/>
            <person name="Li H."/>
            <person name="Toshio Fujiwara R."/>
            <person name="Zhan B."/>
            <person name="Aroian R.V."/>
            <person name="Pafco B."/>
            <person name="Schwarz E.M."/>
        </authorList>
    </citation>
    <scope>NUCLEOTIDE SEQUENCE [LARGE SCALE GENOMIC DNA]</scope>
    <source>
        <strain evidence="2 3">Aroian</strain>
        <tissue evidence="2">Whole animal</tissue>
    </source>
</reference>
<protein>
    <submittedName>
        <fullName evidence="2">Uncharacterized protein</fullName>
    </submittedName>
</protein>